<evidence type="ECO:0000313" key="3">
    <source>
        <dbReference type="EMBL" id="PTB72083.1"/>
    </source>
</evidence>
<feature type="region of interest" description="Disordered" evidence="1">
    <location>
        <begin position="166"/>
        <end position="211"/>
    </location>
</feature>
<evidence type="ECO:0000256" key="1">
    <source>
        <dbReference type="SAM" id="MobiDB-lite"/>
    </source>
</evidence>
<keyword evidence="2" id="KW-1133">Transmembrane helix</keyword>
<feature type="transmembrane region" description="Helical" evidence="2">
    <location>
        <begin position="60"/>
        <end position="78"/>
    </location>
</feature>
<reference evidence="3 4" key="1">
    <citation type="submission" date="2016-07" db="EMBL/GenBank/DDBJ databases">
        <title>Multiple horizontal gene transfer events from other fungi enriched the ability of initially mycotrophic Trichoderma (Ascomycota) to feed on dead plant biomass.</title>
        <authorList>
            <consortium name="DOE Joint Genome Institute"/>
            <person name="Aerts A."/>
            <person name="Atanasova L."/>
            <person name="Chenthamara K."/>
            <person name="Zhang J."/>
            <person name="Grujic M."/>
            <person name="Henrissat B."/>
            <person name="Kuo A."/>
            <person name="Salamov A."/>
            <person name="Lipzen A."/>
            <person name="Labutti K."/>
            <person name="Barry K."/>
            <person name="Miao Y."/>
            <person name="Rahimi M.J."/>
            <person name="Shen Q."/>
            <person name="Grigoriev I.V."/>
            <person name="Kubicek C.P."/>
            <person name="Druzhinina I.S."/>
        </authorList>
    </citation>
    <scope>NUCLEOTIDE SEQUENCE [LARGE SCALE GENOMIC DNA]</scope>
    <source>
        <strain evidence="3 4">ATCC 18648</strain>
    </source>
</reference>
<dbReference type="AlphaFoldDB" id="A0A2T4BRZ8"/>
<evidence type="ECO:0000313" key="4">
    <source>
        <dbReference type="Proteomes" id="UP000240760"/>
    </source>
</evidence>
<keyword evidence="2" id="KW-0472">Membrane</keyword>
<evidence type="ECO:0000256" key="2">
    <source>
        <dbReference type="SAM" id="Phobius"/>
    </source>
</evidence>
<dbReference type="EMBL" id="KZ679143">
    <property type="protein sequence ID" value="PTB72083.1"/>
    <property type="molecule type" value="Genomic_DNA"/>
</dbReference>
<keyword evidence="4" id="KW-1185">Reference proteome</keyword>
<protein>
    <submittedName>
        <fullName evidence="3">Uncharacterized protein</fullName>
    </submittedName>
</protein>
<organism evidence="3 4">
    <name type="scientific">Trichoderma longibrachiatum ATCC 18648</name>
    <dbReference type="NCBI Taxonomy" id="983965"/>
    <lineage>
        <taxon>Eukaryota</taxon>
        <taxon>Fungi</taxon>
        <taxon>Dikarya</taxon>
        <taxon>Ascomycota</taxon>
        <taxon>Pezizomycotina</taxon>
        <taxon>Sordariomycetes</taxon>
        <taxon>Hypocreomycetidae</taxon>
        <taxon>Hypocreales</taxon>
        <taxon>Hypocreaceae</taxon>
        <taxon>Trichoderma</taxon>
    </lineage>
</organism>
<sequence length="211" mass="22454">MRRDGICVRRRAGAEADARAEVVMMQSGGGMFGRGRRCGGRNLLSWQQIDASGQSRRCHVFFFPALVLVLLGLGQGPLQGTAASPAFRCGAPLLLASPRCNASSTPPASPKIPVARGGLAGPNSERVLPVCLRVEFEPPHPCPVGSSVSARCCLVRGRLGMPEAKEPQYFRRLPATGASQAAGDGGRQRGQRWPSVEGQGGKQLRKDAERR</sequence>
<keyword evidence="2" id="KW-0812">Transmembrane</keyword>
<proteinExistence type="predicted"/>
<name>A0A2T4BRZ8_TRILO</name>
<accession>A0A2T4BRZ8</accession>
<gene>
    <name evidence="3" type="ORF">M440DRAFT_166929</name>
</gene>
<dbReference type="Proteomes" id="UP000240760">
    <property type="component" value="Unassembled WGS sequence"/>
</dbReference>